<dbReference type="AlphaFoldDB" id="A0AAE7BE99"/>
<reference evidence="6 7" key="1">
    <citation type="submission" date="2020-05" db="EMBL/GenBank/DDBJ databases">
        <title>Complete genome sequencing of Campylobacter and Arcobacter type strains.</title>
        <authorList>
            <person name="Miller W.G."/>
            <person name="Yee E."/>
        </authorList>
    </citation>
    <scope>NUCLEOTIDE SEQUENCE [LARGE SCALE GENOMIC DNA]</scope>
    <source>
        <strain evidence="6 7">LMG 25694</strain>
    </source>
</reference>
<dbReference type="SUPFAM" id="SSF58104">
    <property type="entry name" value="Methyl-accepting chemotaxis protein (MCP) signaling domain"/>
    <property type="match status" value="1"/>
</dbReference>
<feature type="coiled-coil region" evidence="4">
    <location>
        <begin position="183"/>
        <end position="220"/>
    </location>
</feature>
<dbReference type="RefSeq" id="WP_129011443.1">
    <property type="nucleotide sequence ID" value="NZ_NXIH01000008.1"/>
</dbReference>
<gene>
    <name evidence="6" type="ORF">ADFLV_0085</name>
</gene>
<dbReference type="PRINTS" id="PR00260">
    <property type="entry name" value="CHEMTRNSDUCR"/>
</dbReference>
<dbReference type="Proteomes" id="UP000503313">
    <property type="component" value="Chromosome"/>
</dbReference>
<keyword evidence="1" id="KW-0145">Chemotaxis</keyword>
<protein>
    <submittedName>
        <fullName evidence="6">MCP-domain signal transduction protein</fullName>
    </submittedName>
</protein>
<keyword evidence="3" id="KW-0807">Transducer</keyword>
<keyword evidence="7" id="KW-1185">Reference proteome</keyword>
<keyword evidence="4" id="KW-0175">Coiled coil</keyword>
<sequence length="420" mass="46363">MIFSNKGNIDILEALDNIDLFINNKINSLPEITGTCTGFNEQIKNKIEKINNSLKLKNEEELKVFGEIMLISEKLADGNIDDEIHHVETSNEKLNYISNTYNTLVENLRVIIETILQTLKDYSNHNYVKKIEMPHLQGEFKMLVDGVNDLRKTITTMLIENKSNGLTLDIKSEILLENIDKLNKSSNQTAASLEESAAALEEITSNIRNTTDKISKMTELSKELILVSNNGEALANKTTIAMEEINTEVNSINEAITVIDQIAFQTNILSLNAAVEAATAGEAGKGFAVVAQEVRNLANRSADAAKEIKKIVENATLKANNGKNIANNMIEGYKELSENISSTTSIINDIQNASKEQLLGIEQINDSINLLDRQTQLNATIANESYEATLVTDKISKLIVANANEKAFVGKDSVHPKDNL</sequence>
<dbReference type="Gene3D" id="1.10.287.950">
    <property type="entry name" value="Methyl-accepting chemotaxis protein"/>
    <property type="match status" value="1"/>
</dbReference>
<dbReference type="InterPro" id="IPR051310">
    <property type="entry name" value="MCP_chemotaxis"/>
</dbReference>
<dbReference type="PANTHER" id="PTHR43531">
    <property type="entry name" value="PROTEIN ICFG"/>
    <property type="match status" value="1"/>
</dbReference>
<evidence type="ECO:0000256" key="4">
    <source>
        <dbReference type="SAM" id="Coils"/>
    </source>
</evidence>
<evidence type="ECO:0000259" key="5">
    <source>
        <dbReference type="PROSITE" id="PS50111"/>
    </source>
</evidence>
<evidence type="ECO:0000256" key="3">
    <source>
        <dbReference type="PROSITE-ProRule" id="PRU00284"/>
    </source>
</evidence>
<evidence type="ECO:0000313" key="6">
    <source>
        <dbReference type="EMBL" id="QKF76157.1"/>
    </source>
</evidence>
<proteinExistence type="inferred from homology"/>
<dbReference type="GO" id="GO:0007165">
    <property type="term" value="P:signal transduction"/>
    <property type="evidence" value="ECO:0007669"/>
    <property type="project" value="UniProtKB-KW"/>
</dbReference>
<dbReference type="GO" id="GO:0004888">
    <property type="term" value="F:transmembrane signaling receptor activity"/>
    <property type="evidence" value="ECO:0007669"/>
    <property type="project" value="InterPro"/>
</dbReference>
<evidence type="ECO:0000313" key="7">
    <source>
        <dbReference type="Proteomes" id="UP000503313"/>
    </source>
</evidence>
<accession>A0AAE7BE99</accession>
<name>A0AAE7BE99_9BACT</name>
<comment type="similarity">
    <text evidence="2">Belongs to the methyl-accepting chemotaxis (MCP) protein family.</text>
</comment>
<evidence type="ECO:0000256" key="1">
    <source>
        <dbReference type="ARBA" id="ARBA00022500"/>
    </source>
</evidence>
<dbReference type="EMBL" id="CP053835">
    <property type="protein sequence ID" value="QKF76157.1"/>
    <property type="molecule type" value="Genomic_DNA"/>
</dbReference>
<feature type="domain" description="Methyl-accepting transducer" evidence="5">
    <location>
        <begin position="164"/>
        <end position="393"/>
    </location>
</feature>
<dbReference type="GO" id="GO:0016020">
    <property type="term" value="C:membrane"/>
    <property type="evidence" value="ECO:0007669"/>
    <property type="project" value="InterPro"/>
</dbReference>
<dbReference type="PANTHER" id="PTHR43531:SF11">
    <property type="entry name" value="METHYL-ACCEPTING CHEMOTAXIS PROTEIN 3"/>
    <property type="match status" value="1"/>
</dbReference>
<dbReference type="KEGG" id="adz:ADFLV_0085"/>
<dbReference type="PROSITE" id="PS50111">
    <property type="entry name" value="CHEMOTAXIS_TRANSDUC_2"/>
    <property type="match status" value="1"/>
</dbReference>
<evidence type="ECO:0000256" key="2">
    <source>
        <dbReference type="ARBA" id="ARBA00029447"/>
    </source>
</evidence>
<dbReference type="GO" id="GO:0006935">
    <property type="term" value="P:chemotaxis"/>
    <property type="evidence" value="ECO:0007669"/>
    <property type="project" value="UniProtKB-KW"/>
</dbReference>
<organism evidence="6 7">
    <name type="scientific">Arcobacter defluvii</name>
    <dbReference type="NCBI Taxonomy" id="873191"/>
    <lineage>
        <taxon>Bacteria</taxon>
        <taxon>Pseudomonadati</taxon>
        <taxon>Campylobacterota</taxon>
        <taxon>Epsilonproteobacteria</taxon>
        <taxon>Campylobacterales</taxon>
        <taxon>Arcobacteraceae</taxon>
        <taxon>Arcobacter</taxon>
    </lineage>
</organism>
<dbReference type="InterPro" id="IPR004089">
    <property type="entry name" value="MCPsignal_dom"/>
</dbReference>
<dbReference type="SMART" id="SM00283">
    <property type="entry name" value="MA"/>
    <property type="match status" value="1"/>
</dbReference>
<dbReference type="Pfam" id="PF00015">
    <property type="entry name" value="MCPsignal"/>
    <property type="match status" value="1"/>
</dbReference>
<dbReference type="InterPro" id="IPR004090">
    <property type="entry name" value="Chemotax_Me-accpt_rcpt"/>
</dbReference>